<dbReference type="AlphaFoldDB" id="A0AAV9QQQ0"/>
<dbReference type="Gene3D" id="3.40.50.300">
    <property type="entry name" value="P-loop containing nucleotide triphosphate hydrolases"/>
    <property type="match status" value="1"/>
</dbReference>
<proteinExistence type="predicted"/>
<dbReference type="InterPro" id="IPR056072">
    <property type="entry name" value="SNTX_MACPF/CDC-like_dom"/>
</dbReference>
<name>A0AAV9QQQ0_9PEZI</name>
<accession>A0AAV9QQQ0</accession>
<dbReference type="Pfam" id="PF24674">
    <property type="entry name" value="MACPF_SNTX"/>
    <property type="match status" value="1"/>
</dbReference>
<dbReference type="InterPro" id="IPR027417">
    <property type="entry name" value="P-loop_NTPase"/>
</dbReference>
<dbReference type="InterPro" id="IPR025662">
    <property type="entry name" value="Sigma_54_int_dom_ATP-bd_1"/>
</dbReference>
<dbReference type="SUPFAM" id="SSF52540">
    <property type="entry name" value="P-loop containing nucleoside triphosphate hydrolases"/>
    <property type="match status" value="1"/>
</dbReference>
<keyword evidence="1" id="KW-0175">Coiled coil</keyword>
<dbReference type="Proteomes" id="UP001345827">
    <property type="component" value="Unassembled WGS sequence"/>
</dbReference>
<evidence type="ECO:0008006" key="7">
    <source>
        <dbReference type="Google" id="ProtNLM"/>
    </source>
</evidence>
<dbReference type="PANTHER" id="PTHR32046">
    <property type="entry name" value="G DOMAIN-CONTAINING PROTEIN"/>
    <property type="match status" value="1"/>
</dbReference>
<comment type="caution">
    <text evidence="5">The sequence shown here is derived from an EMBL/GenBank/DDBJ whole genome shotgun (WGS) entry which is preliminary data.</text>
</comment>
<dbReference type="PROSITE" id="PS00675">
    <property type="entry name" value="SIGMA54_INTERACT_1"/>
    <property type="match status" value="1"/>
</dbReference>
<sequence length="1087" mass="121258">MSTLKRASLGQGATIGGLYDARRDVFLSGSLVDGDIPEDAVTHVTVDQSKTSVGENASLKQKLEKLEMNNELRASFLAGMVKPQGAAKYLSQKRDALPTVHRALYHTVTTKQETLNFSSTSLKSLLDFSSLSEGAATHVITGITWGGRIIVAASHPLQPGSEKDDYELRMDELFHEFDKTSHSDSKASNPFENLDEDDLNVKVYSDFPDFDDDPPSALKLAFREAKGLRKRIESISDGKGKPLVYTLLPIGFLVTLGAVGLDDTTVGQLSGECLEKYVTLLDDLGLVQQSLTAYHRTLKSHSSVVRAEHMTEVQDKVQLLQTEEAKLRSDYAHMLPSVRSDQGFSYKVSQLLDDVLLGDAAPKALLQVTDEYAGKLEFISMAVNRGAKYLSVDGPAMQNICRHVPQRGTSYVFFFSNAVMSKDEKWEEYVDLWQKILAEIQIEQSVLLADCCSHDDPLERVLLQVYCDGELKTKDLLDDRKILADKHMLRFAKDDVEKVNNMPSHRRAVVIPCPCSNCDPQTKYEWTCFNCHVAMEYSPADGYFYCECGKIPPVAVGFNCQRPQPGVYRKHPPGMLKRLLQSLPPPPEVNILILGETGVGKSTFINAFVNYLTFSTLDEGLEASRLNWVIPCSFTTQVTDRSTGQLISKNVKIGSDKDERDGSKGSSATQQATVYPIYIGGTLVRLIDTPGIGDTRGQDQDRENLANVLSVLRNYPDLHGILILLKPNNARLNVMFRFCVKELLSSLHRSAAENIVFGFTNTRGSDYKPGDTFTPLQALLSEYKDVIPGLYDYNVYCFDSESFRYLAAQKAGIHMGTIEDYRRSWDQSTKEADRLMAYFRTLAPHHTQRTLSLNETRHLIAQLTQPMQQISRAITDSIAANEKQALDLADTQLSGKALRAKLHIQKVVVKATKLSQPKTVCSNEKCVTPVRDESAGGTVLLRKHLCHNPCCLTNVPVGRVGTPELVNCAAFYQTTTCVVCKHVWQEHEHIMVEYSSNSETTTDPLVQTELNENGNLVTAKQAQIQALQRQIAELRSEHQFIQEAAAKFSVYMKKNSITHYNDATIEYMDHLIKDESRKFAAVRAERA</sequence>
<organism evidence="5 6">
    <name type="scientific">Vermiconidia calcicola</name>
    <dbReference type="NCBI Taxonomy" id="1690605"/>
    <lineage>
        <taxon>Eukaryota</taxon>
        <taxon>Fungi</taxon>
        <taxon>Dikarya</taxon>
        <taxon>Ascomycota</taxon>
        <taxon>Pezizomycotina</taxon>
        <taxon>Dothideomycetes</taxon>
        <taxon>Dothideomycetidae</taxon>
        <taxon>Mycosphaerellales</taxon>
        <taxon>Extremaceae</taxon>
        <taxon>Vermiconidia</taxon>
    </lineage>
</organism>
<dbReference type="EMBL" id="JAXLQG010000001">
    <property type="protein sequence ID" value="KAK5545760.1"/>
    <property type="molecule type" value="Genomic_DNA"/>
</dbReference>
<reference evidence="5 6" key="1">
    <citation type="submission" date="2023-06" db="EMBL/GenBank/DDBJ databases">
        <title>Black Yeasts Isolated from many extreme environments.</title>
        <authorList>
            <person name="Coleine C."/>
            <person name="Stajich J.E."/>
            <person name="Selbmann L."/>
        </authorList>
    </citation>
    <scope>NUCLEOTIDE SEQUENCE [LARGE SCALE GENOMIC DNA]</scope>
    <source>
        <strain evidence="5 6">CCFEE 5887</strain>
    </source>
</reference>
<dbReference type="PANTHER" id="PTHR32046:SF11">
    <property type="entry name" value="IMMUNE-ASSOCIATED NUCLEOTIDE-BINDING PROTEIN 10-LIKE"/>
    <property type="match status" value="1"/>
</dbReference>
<dbReference type="Pfam" id="PF26633">
    <property type="entry name" value="DUF8206"/>
    <property type="match status" value="1"/>
</dbReference>
<evidence type="ECO:0000313" key="6">
    <source>
        <dbReference type="Proteomes" id="UP001345827"/>
    </source>
</evidence>
<evidence type="ECO:0000256" key="1">
    <source>
        <dbReference type="SAM" id="Coils"/>
    </source>
</evidence>
<evidence type="ECO:0000259" key="4">
    <source>
        <dbReference type="Pfam" id="PF26633"/>
    </source>
</evidence>
<keyword evidence="6" id="KW-1185">Reference proteome</keyword>
<gene>
    <name evidence="5" type="ORF">LTR25_000769</name>
</gene>
<dbReference type="CDD" id="cd00882">
    <property type="entry name" value="Ras_like_GTPase"/>
    <property type="match status" value="1"/>
</dbReference>
<evidence type="ECO:0000259" key="2">
    <source>
        <dbReference type="Pfam" id="PF24674"/>
    </source>
</evidence>
<evidence type="ECO:0000259" key="3">
    <source>
        <dbReference type="Pfam" id="PF24676"/>
    </source>
</evidence>
<dbReference type="InterPro" id="IPR058519">
    <property type="entry name" value="DUF8206"/>
</dbReference>
<dbReference type="InterPro" id="IPR056073">
    <property type="entry name" value="DUF7656"/>
</dbReference>
<feature type="domain" description="DUF8206" evidence="4">
    <location>
        <begin position="913"/>
        <end position="993"/>
    </location>
</feature>
<evidence type="ECO:0000313" key="5">
    <source>
        <dbReference type="EMBL" id="KAK5545760.1"/>
    </source>
</evidence>
<feature type="coiled-coil region" evidence="1">
    <location>
        <begin position="1017"/>
        <end position="1044"/>
    </location>
</feature>
<feature type="domain" description="SNTX MACPF/CDC-like" evidence="2">
    <location>
        <begin position="5"/>
        <end position="152"/>
    </location>
</feature>
<dbReference type="Pfam" id="PF24676">
    <property type="entry name" value="DUF7656"/>
    <property type="match status" value="1"/>
</dbReference>
<feature type="domain" description="DUF7656" evidence="3">
    <location>
        <begin position="382"/>
        <end position="481"/>
    </location>
</feature>
<protein>
    <recommendedName>
        <fullName evidence="7">G domain-containing protein</fullName>
    </recommendedName>
</protein>